<feature type="signal peptide" evidence="1">
    <location>
        <begin position="1"/>
        <end position="19"/>
    </location>
</feature>
<evidence type="ECO:0000256" key="1">
    <source>
        <dbReference type="SAM" id="SignalP"/>
    </source>
</evidence>
<dbReference type="GO" id="GO:0030246">
    <property type="term" value="F:carbohydrate binding"/>
    <property type="evidence" value="ECO:0007669"/>
    <property type="project" value="InterPro"/>
</dbReference>
<keyword evidence="1" id="KW-0732">Signal</keyword>
<gene>
    <name evidence="2" type="ORF">CRP01_13785</name>
</gene>
<keyword evidence="3" id="KW-1185">Reference proteome</keyword>
<dbReference type="InterPro" id="IPR027589">
    <property type="entry name" value="Choice_anch_B"/>
</dbReference>
<proteinExistence type="predicted"/>
<dbReference type="Gene3D" id="2.60.40.1120">
    <property type="entry name" value="Carboxypeptidase-like, regulatory domain"/>
    <property type="match status" value="2"/>
</dbReference>
<evidence type="ECO:0000313" key="3">
    <source>
        <dbReference type="Proteomes" id="UP000223913"/>
    </source>
</evidence>
<protein>
    <recommendedName>
        <fullName evidence="4">Choice-of-anchor B family protein</fullName>
    </recommendedName>
</protein>
<dbReference type="InterPro" id="IPR011045">
    <property type="entry name" value="N2O_reductase_N"/>
</dbReference>
<dbReference type="AlphaFoldDB" id="A0A2D0NCD7"/>
<dbReference type="InterPro" id="IPR013211">
    <property type="entry name" value="LVIVD"/>
</dbReference>
<dbReference type="InterPro" id="IPR013784">
    <property type="entry name" value="Carb-bd-like_fold"/>
</dbReference>
<dbReference type="PANTHER" id="PTHR38787:SF3">
    <property type="entry name" value="REGULATORY P DOMAIN-CONTAINING PROTEIN"/>
    <property type="match status" value="1"/>
</dbReference>
<evidence type="ECO:0000313" key="2">
    <source>
        <dbReference type="EMBL" id="PHN06036.1"/>
    </source>
</evidence>
<dbReference type="SUPFAM" id="SSF49452">
    <property type="entry name" value="Starch-binding domain-like"/>
    <property type="match status" value="1"/>
</dbReference>
<dbReference type="EMBL" id="PDUD01000019">
    <property type="protein sequence ID" value="PHN06036.1"/>
    <property type="molecule type" value="Genomic_DNA"/>
</dbReference>
<organism evidence="2 3">
    <name type="scientific">Flavilitoribacter nigricans (strain ATCC 23147 / DSM 23189 / NBRC 102662 / NCIMB 1420 / SS-2)</name>
    <name type="common">Lewinella nigricans</name>
    <dbReference type="NCBI Taxonomy" id="1122177"/>
    <lineage>
        <taxon>Bacteria</taxon>
        <taxon>Pseudomonadati</taxon>
        <taxon>Bacteroidota</taxon>
        <taxon>Saprospiria</taxon>
        <taxon>Saprospirales</taxon>
        <taxon>Lewinellaceae</taxon>
        <taxon>Flavilitoribacter</taxon>
    </lineage>
</organism>
<dbReference type="SUPFAM" id="SSF49464">
    <property type="entry name" value="Carboxypeptidase regulatory domain-like"/>
    <property type="match status" value="1"/>
</dbReference>
<dbReference type="SUPFAM" id="SSF50974">
    <property type="entry name" value="Nitrous oxide reductase, N-terminal domain"/>
    <property type="match status" value="1"/>
</dbReference>
<sequence length="794" mass="86794">MKRTILVFSLLLIGGLAFAQLNMQLVGTESYNVETNDIWGWVAPDGTEYALVGTVTGLSIVSLQDPANPTEVAFVNGPNSIWRDVKSWGNYAYVSNETSGGIQIVDLSGLPGTVRDTFWTVTVGEETLDNIHNLYVDSLGFAYVAGSNLFRGGPFIVDLNDNPWDPEFVGPIASIYAHDIYVRGDLAYSSELYQGRMAIYDISDKKMPLLLGTQPTPFNFTHNIWLSDDGTVAFTTDERFTAPVASYDVSDPTNIRELDQFRPAATLAQGNIPHNVHVWEDWLILSYYGDGGIIVDASRPTNLVEVGNFDTFLGGIGTVGAWGAYPYLPSGLVLVTDIENGLFVLEPNYVRAAWLEGTVTEAGTGTRLNGVSVTILSEQANIENTDLSGEYKTGQALAGTFDVHFFKEGYLPKTVSATLDNGLLTVLDVELTPASLNQISGITLQEAGGATIEGAQVVLEGEQGTFRGTTAGDGLFAIEDVYEGTYSVYAGKWGYIAKDLGTVQIRKDTAFTINLQRGYQDEFFFDFGWQHTLTGNGARGPWTRDEPTGTYFNGQSSNPEFDIEGDIGDECYVTGNVGGAAGTDDVDNGVSTLISPWMDLSEYEDPVLTYYAWFLNAGGSTPPNDSLLIQITNGTDTVVLENITSEESMGAWRPETFFHLKDYLELTNSMRLILTTADDVEQGHLVEAALDFVRVRELDLINSTDEPELMVLPVRAFPNPFREQISLDLRDLTEPAAVQLRAFNQLGQQLLNLEIPAGTGLYDLPSENWAPGSYYLHLLVPGLGGRMLKVIKVR</sequence>
<dbReference type="NCBIfam" id="TIGR04312">
    <property type="entry name" value="choice_anch_B"/>
    <property type="match status" value="1"/>
</dbReference>
<reference evidence="2 3" key="1">
    <citation type="submission" date="2017-10" db="EMBL/GenBank/DDBJ databases">
        <title>The draft genome sequence of Lewinella nigricans NBRC 102662.</title>
        <authorList>
            <person name="Wang K."/>
        </authorList>
    </citation>
    <scope>NUCLEOTIDE SEQUENCE [LARGE SCALE GENOMIC DNA]</scope>
    <source>
        <strain evidence="2 3">NBRC 102662</strain>
    </source>
</reference>
<comment type="caution">
    <text evidence="2">The sequence shown here is derived from an EMBL/GenBank/DDBJ whole genome shotgun (WGS) entry which is preliminary data.</text>
</comment>
<accession>A0A2D0NCD7</accession>
<evidence type="ECO:0008006" key="4">
    <source>
        <dbReference type="Google" id="ProtNLM"/>
    </source>
</evidence>
<feature type="chain" id="PRO_5012180824" description="Choice-of-anchor B family protein" evidence="1">
    <location>
        <begin position="20"/>
        <end position="794"/>
    </location>
</feature>
<dbReference type="PANTHER" id="PTHR38787">
    <property type="entry name" value="REGULATORY P DOMAIN-CONTAINING PROTEIN"/>
    <property type="match status" value="1"/>
</dbReference>
<dbReference type="Pfam" id="PF08309">
    <property type="entry name" value="LVIVD"/>
    <property type="match status" value="2"/>
</dbReference>
<dbReference type="OrthoDB" id="9815940at2"/>
<name>A0A2D0NCD7_FLAN2</name>
<dbReference type="RefSeq" id="WP_099150629.1">
    <property type="nucleotide sequence ID" value="NZ_PDUD01000019.1"/>
</dbReference>
<dbReference type="Proteomes" id="UP000223913">
    <property type="component" value="Unassembled WGS sequence"/>
</dbReference>
<dbReference type="InterPro" id="IPR008969">
    <property type="entry name" value="CarboxyPept-like_regulatory"/>
</dbReference>
<dbReference type="GO" id="GO:0005576">
    <property type="term" value="C:extracellular region"/>
    <property type="evidence" value="ECO:0007669"/>
    <property type="project" value="TreeGrafter"/>
</dbReference>